<evidence type="ECO:0000313" key="2">
    <source>
        <dbReference type="Proteomes" id="UP001159363"/>
    </source>
</evidence>
<comment type="caution">
    <text evidence="1">The sequence shown here is derived from an EMBL/GenBank/DDBJ whole genome shotgun (WGS) entry which is preliminary data.</text>
</comment>
<protein>
    <submittedName>
        <fullName evidence="1">Uncharacterized protein</fullName>
    </submittedName>
</protein>
<gene>
    <name evidence="1" type="ORF">PR048_027469</name>
</gene>
<sequence>MRLAPAATLTSVRTTDRARLLLPPQPQLPQLADLEDTTTRISLRTTDWTRLPPPQLQLAAAGRLLVCTEGSSAAAAAGPPQLPPLEDTTTRISLHTMDRTRLPPPQLQLPQLADLVCTEDLARLRQRPPQLPPLEATDIRITLATIRLEPCCRGLQLCAQAIYNILCTFLPGTLELCFGVSSLSLDNIFYVRRHQK</sequence>
<dbReference type="Proteomes" id="UP001159363">
    <property type="component" value="Chromosome 11"/>
</dbReference>
<evidence type="ECO:0000313" key="1">
    <source>
        <dbReference type="EMBL" id="KAJ8871164.1"/>
    </source>
</evidence>
<dbReference type="EMBL" id="JARBHB010000012">
    <property type="protein sequence ID" value="KAJ8871164.1"/>
    <property type="molecule type" value="Genomic_DNA"/>
</dbReference>
<reference evidence="1 2" key="1">
    <citation type="submission" date="2023-02" db="EMBL/GenBank/DDBJ databases">
        <title>LHISI_Scaffold_Assembly.</title>
        <authorList>
            <person name="Stuart O.P."/>
            <person name="Cleave R."/>
            <person name="Magrath M.J.L."/>
            <person name="Mikheyev A.S."/>
        </authorList>
    </citation>
    <scope>NUCLEOTIDE SEQUENCE [LARGE SCALE GENOMIC DNA]</scope>
    <source>
        <strain evidence="1">Daus_M_001</strain>
        <tissue evidence="1">Leg muscle</tissue>
    </source>
</reference>
<organism evidence="1 2">
    <name type="scientific">Dryococelus australis</name>
    <dbReference type="NCBI Taxonomy" id="614101"/>
    <lineage>
        <taxon>Eukaryota</taxon>
        <taxon>Metazoa</taxon>
        <taxon>Ecdysozoa</taxon>
        <taxon>Arthropoda</taxon>
        <taxon>Hexapoda</taxon>
        <taxon>Insecta</taxon>
        <taxon>Pterygota</taxon>
        <taxon>Neoptera</taxon>
        <taxon>Polyneoptera</taxon>
        <taxon>Phasmatodea</taxon>
        <taxon>Verophasmatodea</taxon>
        <taxon>Anareolatae</taxon>
        <taxon>Phasmatidae</taxon>
        <taxon>Eurycanthinae</taxon>
        <taxon>Dryococelus</taxon>
    </lineage>
</organism>
<keyword evidence="2" id="KW-1185">Reference proteome</keyword>
<accession>A0ABQ9GFJ4</accession>
<name>A0ABQ9GFJ4_9NEOP</name>
<proteinExistence type="predicted"/>